<comment type="similarity">
    <text evidence="2 7">Belongs to the ExbD/TolR family.</text>
</comment>
<evidence type="ECO:0000256" key="4">
    <source>
        <dbReference type="ARBA" id="ARBA00022692"/>
    </source>
</evidence>
<evidence type="ECO:0000256" key="6">
    <source>
        <dbReference type="ARBA" id="ARBA00023136"/>
    </source>
</evidence>
<gene>
    <name evidence="8" type="ORF">OD355_05320</name>
</gene>
<dbReference type="GO" id="GO:0005886">
    <property type="term" value="C:plasma membrane"/>
    <property type="evidence" value="ECO:0007669"/>
    <property type="project" value="UniProtKB-SubCell"/>
</dbReference>
<keyword evidence="7" id="KW-0653">Protein transport</keyword>
<evidence type="ECO:0000256" key="7">
    <source>
        <dbReference type="RuleBase" id="RU003879"/>
    </source>
</evidence>
<sequence length="228" mass="25136">MARAKLPRKSTFIDMTAMCDVTFLLLSFFILTTKFKPDETIAVQTPSSVATKPAPDKNVITMTLDKDGRAFLSFSEDLQDQKRSIIETINSQKNAGLSGGEINALVKQELIGVPIANLKQQATLDPKQLAGLPGIPVKDTSNNEMRFWISAYNQVYLGNETPPMFLFKGDNVSKFPQFKNILKALTDNNVFKFSMVTNPEQAPEGSELWRKQMLGGGKDNAETGAPEA</sequence>
<evidence type="ECO:0000256" key="1">
    <source>
        <dbReference type="ARBA" id="ARBA00004162"/>
    </source>
</evidence>
<dbReference type="GO" id="GO:0015031">
    <property type="term" value="P:protein transport"/>
    <property type="evidence" value="ECO:0007669"/>
    <property type="project" value="UniProtKB-KW"/>
</dbReference>
<keyword evidence="6" id="KW-0472">Membrane</keyword>
<evidence type="ECO:0000256" key="2">
    <source>
        <dbReference type="ARBA" id="ARBA00005811"/>
    </source>
</evidence>
<evidence type="ECO:0000256" key="5">
    <source>
        <dbReference type="ARBA" id="ARBA00022989"/>
    </source>
</evidence>
<dbReference type="GO" id="GO:0022857">
    <property type="term" value="F:transmembrane transporter activity"/>
    <property type="evidence" value="ECO:0007669"/>
    <property type="project" value="InterPro"/>
</dbReference>
<reference evidence="8" key="1">
    <citation type="submission" date="2022-10" db="EMBL/GenBank/DDBJ databases">
        <authorList>
            <person name="Kim H.S."/>
            <person name="Kim J.-S."/>
            <person name="Suh M.K."/>
            <person name="Eom M.K."/>
            <person name="Lee J.-S."/>
        </authorList>
    </citation>
    <scope>NUCLEOTIDE SEQUENCE</scope>
    <source>
        <strain evidence="8">LIP-5</strain>
    </source>
</reference>
<dbReference type="Proteomes" id="UP001209317">
    <property type="component" value="Unassembled WGS sequence"/>
</dbReference>
<keyword evidence="7" id="KW-0813">Transport</keyword>
<keyword evidence="9" id="KW-1185">Reference proteome</keyword>
<name>A0AAE3IMU7_9BACT</name>
<protein>
    <submittedName>
        <fullName evidence="8">Biopolymer transporter ExbD</fullName>
    </submittedName>
</protein>
<evidence type="ECO:0000256" key="3">
    <source>
        <dbReference type="ARBA" id="ARBA00022475"/>
    </source>
</evidence>
<dbReference type="PANTHER" id="PTHR30558:SF3">
    <property type="entry name" value="BIOPOLYMER TRANSPORT PROTEIN EXBD-RELATED"/>
    <property type="match status" value="1"/>
</dbReference>
<dbReference type="Pfam" id="PF02472">
    <property type="entry name" value="ExbD"/>
    <property type="match status" value="1"/>
</dbReference>
<proteinExistence type="inferred from homology"/>
<keyword evidence="3" id="KW-1003">Cell membrane</keyword>
<evidence type="ECO:0000313" key="9">
    <source>
        <dbReference type="Proteomes" id="UP001209317"/>
    </source>
</evidence>
<keyword evidence="5" id="KW-1133">Transmembrane helix</keyword>
<dbReference type="AlphaFoldDB" id="A0AAE3IMU7"/>
<dbReference type="RefSeq" id="WP_263037423.1">
    <property type="nucleotide sequence ID" value="NZ_JAOTPL010000005.1"/>
</dbReference>
<dbReference type="EMBL" id="JAOTPL010000005">
    <property type="protein sequence ID" value="MCU7693935.1"/>
    <property type="molecule type" value="Genomic_DNA"/>
</dbReference>
<accession>A0AAE3IMU7</accession>
<comment type="subcellular location">
    <subcellularLocation>
        <location evidence="1">Cell membrane</location>
        <topology evidence="1">Single-pass membrane protein</topology>
    </subcellularLocation>
    <subcellularLocation>
        <location evidence="7">Cell membrane</location>
        <topology evidence="7">Single-pass type II membrane protein</topology>
    </subcellularLocation>
</comment>
<organism evidence="8 9">
    <name type="scientific">Haoranjiania flava</name>
    <dbReference type="NCBI Taxonomy" id="1856322"/>
    <lineage>
        <taxon>Bacteria</taxon>
        <taxon>Pseudomonadati</taxon>
        <taxon>Bacteroidota</taxon>
        <taxon>Chitinophagia</taxon>
        <taxon>Chitinophagales</taxon>
        <taxon>Chitinophagaceae</taxon>
        <taxon>Haoranjiania</taxon>
    </lineage>
</organism>
<dbReference type="PANTHER" id="PTHR30558">
    <property type="entry name" value="EXBD MEMBRANE COMPONENT OF PMF-DRIVEN MACROMOLECULE IMPORT SYSTEM"/>
    <property type="match status" value="1"/>
</dbReference>
<keyword evidence="4 7" id="KW-0812">Transmembrane</keyword>
<dbReference type="InterPro" id="IPR003400">
    <property type="entry name" value="ExbD"/>
</dbReference>
<comment type="caution">
    <text evidence="8">The sequence shown here is derived from an EMBL/GenBank/DDBJ whole genome shotgun (WGS) entry which is preliminary data.</text>
</comment>
<evidence type="ECO:0000313" key="8">
    <source>
        <dbReference type="EMBL" id="MCU7693935.1"/>
    </source>
</evidence>